<dbReference type="Pfam" id="PF00431">
    <property type="entry name" value="CUB"/>
    <property type="match status" value="3"/>
</dbReference>
<keyword evidence="1" id="KW-0677">Repeat</keyword>
<keyword evidence="4" id="KW-0732">Signal</keyword>
<protein>
    <recommendedName>
        <fullName evidence="5">CUB domain-containing protein</fullName>
    </recommendedName>
</protein>
<feature type="domain" description="CUB" evidence="5">
    <location>
        <begin position="146"/>
        <end position="253"/>
    </location>
</feature>
<sequence>MGFLWLVLTLSCFAVFNRAFDTSSCGNEFTATNEQQTFTSPGWPDDYENDLFCLWTITAETGKVIRLEFLSFATEDGFDFLEIRSENGSTLLHISGSDIPDPLYSADDVIEILFDSDFSVADKGFEIAFSETQLLSSPPSSQSAACGDELTATSEIQSFRSPGWPHYYQNNVSCLWTMDAETGKVIQLKIRYFITEWCCDVLSIRDKTGSTLYELSGNVVPAAVVIPENEIEIIFISNPTTRSQGFEILFTETEKEPPALLINATAPTCGDEFSATDEEQTLTSPGWPDDYANNLHCLWRITTETKKRIRLWFLSFNTEWCCDMLSVS</sequence>
<feature type="signal peptide" evidence="4">
    <location>
        <begin position="1"/>
        <end position="19"/>
    </location>
</feature>
<reference evidence="6 7" key="1">
    <citation type="submission" date="2024-02" db="EMBL/GenBank/DDBJ databases">
        <authorList>
            <person name="Daric V."/>
            <person name="Darras S."/>
        </authorList>
    </citation>
    <scope>NUCLEOTIDE SEQUENCE [LARGE SCALE GENOMIC DNA]</scope>
</reference>
<dbReference type="InterPro" id="IPR035914">
    <property type="entry name" value="Sperma_CUB_dom_sf"/>
</dbReference>
<proteinExistence type="predicted"/>
<evidence type="ECO:0000259" key="5">
    <source>
        <dbReference type="PROSITE" id="PS01180"/>
    </source>
</evidence>
<dbReference type="InterPro" id="IPR000859">
    <property type="entry name" value="CUB_dom"/>
</dbReference>
<dbReference type="SUPFAM" id="SSF49854">
    <property type="entry name" value="Spermadhesin, CUB domain"/>
    <property type="match status" value="3"/>
</dbReference>
<evidence type="ECO:0000313" key="6">
    <source>
        <dbReference type="EMBL" id="CAK8679902.1"/>
    </source>
</evidence>
<evidence type="ECO:0000256" key="4">
    <source>
        <dbReference type="SAM" id="SignalP"/>
    </source>
</evidence>
<feature type="chain" id="PRO_5045474794" description="CUB domain-containing protein" evidence="4">
    <location>
        <begin position="20"/>
        <end position="328"/>
    </location>
</feature>
<dbReference type="Proteomes" id="UP001642483">
    <property type="component" value="Unassembled WGS sequence"/>
</dbReference>
<name>A0ABP0FJT0_CLALP</name>
<keyword evidence="2" id="KW-1015">Disulfide bond</keyword>
<dbReference type="SMART" id="SM00042">
    <property type="entry name" value="CUB"/>
    <property type="match status" value="2"/>
</dbReference>
<feature type="domain" description="CUB" evidence="5">
    <location>
        <begin position="25"/>
        <end position="132"/>
    </location>
</feature>
<dbReference type="PROSITE" id="PS01180">
    <property type="entry name" value="CUB"/>
    <property type="match status" value="3"/>
</dbReference>
<dbReference type="EMBL" id="CAWYQH010000068">
    <property type="protein sequence ID" value="CAK8679902.1"/>
    <property type="molecule type" value="Genomic_DNA"/>
</dbReference>
<dbReference type="CDD" id="cd00041">
    <property type="entry name" value="CUB"/>
    <property type="match status" value="3"/>
</dbReference>
<organism evidence="6 7">
    <name type="scientific">Clavelina lepadiformis</name>
    <name type="common">Light-bulb sea squirt</name>
    <name type="synonym">Ascidia lepadiformis</name>
    <dbReference type="NCBI Taxonomy" id="159417"/>
    <lineage>
        <taxon>Eukaryota</taxon>
        <taxon>Metazoa</taxon>
        <taxon>Chordata</taxon>
        <taxon>Tunicata</taxon>
        <taxon>Ascidiacea</taxon>
        <taxon>Aplousobranchia</taxon>
        <taxon>Clavelinidae</taxon>
        <taxon>Clavelina</taxon>
    </lineage>
</organism>
<gene>
    <name evidence="6" type="ORF">CVLEPA_LOCUS10147</name>
</gene>
<accession>A0ABP0FJT0</accession>
<keyword evidence="7" id="KW-1185">Reference proteome</keyword>
<dbReference type="PANTHER" id="PTHR24251">
    <property type="entry name" value="OVOCHYMASE-RELATED"/>
    <property type="match status" value="1"/>
</dbReference>
<dbReference type="Gene3D" id="2.60.120.290">
    <property type="entry name" value="Spermadhesin, CUB domain"/>
    <property type="match status" value="3"/>
</dbReference>
<evidence type="ECO:0000256" key="2">
    <source>
        <dbReference type="ARBA" id="ARBA00023157"/>
    </source>
</evidence>
<evidence type="ECO:0000313" key="7">
    <source>
        <dbReference type="Proteomes" id="UP001642483"/>
    </source>
</evidence>
<evidence type="ECO:0000256" key="1">
    <source>
        <dbReference type="ARBA" id="ARBA00022737"/>
    </source>
</evidence>
<feature type="domain" description="CUB" evidence="5">
    <location>
        <begin position="269"/>
        <end position="328"/>
    </location>
</feature>
<comment type="caution">
    <text evidence="3">Lacks conserved residue(s) required for the propagation of feature annotation.</text>
</comment>
<dbReference type="PANTHER" id="PTHR24251:SF37">
    <property type="entry name" value="CUB DOMAIN-CONTAINING PROTEIN"/>
    <property type="match status" value="1"/>
</dbReference>
<evidence type="ECO:0000256" key="3">
    <source>
        <dbReference type="PROSITE-ProRule" id="PRU00059"/>
    </source>
</evidence>
<comment type="caution">
    <text evidence="6">The sequence shown here is derived from an EMBL/GenBank/DDBJ whole genome shotgun (WGS) entry which is preliminary data.</text>
</comment>